<dbReference type="PANTHER" id="PTHR42944">
    <property type="entry name" value="ADENINE DNA GLYCOSYLASE"/>
    <property type="match status" value="1"/>
</dbReference>
<evidence type="ECO:0000256" key="6">
    <source>
        <dbReference type="ARBA" id="ARBA00022485"/>
    </source>
</evidence>
<dbReference type="RefSeq" id="WP_091696409.1">
    <property type="nucleotide sequence ID" value="NZ_FPBF01000006.1"/>
</dbReference>
<keyword evidence="13 14" id="KW-0326">Glycosidase</keyword>
<gene>
    <name evidence="16" type="ORF">SAMN04489724_3835</name>
</gene>
<evidence type="ECO:0000256" key="9">
    <source>
        <dbReference type="ARBA" id="ARBA00022801"/>
    </source>
</evidence>
<dbReference type="Gene3D" id="1.10.1670.10">
    <property type="entry name" value="Helix-hairpin-Helix base-excision DNA repair enzymes (C-terminal)"/>
    <property type="match status" value="1"/>
</dbReference>
<proteinExistence type="inferred from homology"/>
<dbReference type="PROSITE" id="PS00764">
    <property type="entry name" value="ENDONUCLEASE_III_1"/>
    <property type="match status" value="1"/>
</dbReference>
<keyword evidence="7" id="KW-0479">Metal-binding</keyword>
<comment type="function">
    <text evidence="2">Adenine glycosylase active on G-A mispairs. MutY also corrects error-prone DNA synthesis past GO lesions which are due to the oxidatively damaged form of guanine: 7,8-dihydro-8-oxoguanine (8-oxo-dGTP).</text>
</comment>
<dbReference type="InterPro" id="IPR029119">
    <property type="entry name" value="MutY_C"/>
</dbReference>
<dbReference type="InterPro" id="IPR023170">
    <property type="entry name" value="HhH_base_excis_C"/>
</dbReference>
<dbReference type="Gene3D" id="1.10.340.30">
    <property type="entry name" value="Hypothetical protein, domain 2"/>
    <property type="match status" value="1"/>
</dbReference>
<dbReference type="SMART" id="SM00478">
    <property type="entry name" value="ENDO3c"/>
    <property type="match status" value="1"/>
</dbReference>
<evidence type="ECO:0000256" key="14">
    <source>
        <dbReference type="RuleBase" id="RU365096"/>
    </source>
</evidence>
<dbReference type="GO" id="GO:0046872">
    <property type="term" value="F:metal ion binding"/>
    <property type="evidence" value="ECO:0007669"/>
    <property type="project" value="UniProtKB-UniRule"/>
</dbReference>
<keyword evidence="10 14" id="KW-0408">Iron</keyword>
<dbReference type="GO" id="GO:0034039">
    <property type="term" value="F:8-oxo-7,8-dihydroguanine DNA N-glycosylase activity"/>
    <property type="evidence" value="ECO:0007669"/>
    <property type="project" value="TreeGrafter"/>
</dbReference>
<evidence type="ECO:0000256" key="2">
    <source>
        <dbReference type="ARBA" id="ARBA00002933"/>
    </source>
</evidence>
<dbReference type="Pfam" id="PF14815">
    <property type="entry name" value="NUDIX_4"/>
    <property type="match status" value="1"/>
</dbReference>
<dbReference type="Pfam" id="PF00633">
    <property type="entry name" value="HHH"/>
    <property type="match status" value="1"/>
</dbReference>
<dbReference type="NCBIfam" id="TIGR01084">
    <property type="entry name" value="mutY"/>
    <property type="match status" value="1"/>
</dbReference>
<dbReference type="OrthoDB" id="9802365at2"/>
<dbReference type="FunFam" id="1.10.1670.10:FF:000002">
    <property type="entry name" value="Adenine DNA glycosylase"/>
    <property type="match status" value="1"/>
</dbReference>
<evidence type="ECO:0000256" key="4">
    <source>
        <dbReference type="ARBA" id="ARBA00012045"/>
    </source>
</evidence>
<dbReference type="InterPro" id="IPR000445">
    <property type="entry name" value="HhH_motif"/>
</dbReference>
<dbReference type="Pfam" id="PF00730">
    <property type="entry name" value="HhH-GPD"/>
    <property type="match status" value="1"/>
</dbReference>
<evidence type="ECO:0000256" key="3">
    <source>
        <dbReference type="ARBA" id="ARBA00008343"/>
    </source>
</evidence>
<dbReference type="PANTHER" id="PTHR42944:SF1">
    <property type="entry name" value="ADENINE DNA GLYCOSYLASE"/>
    <property type="match status" value="1"/>
</dbReference>
<keyword evidence="11" id="KW-0411">Iron-sulfur</keyword>
<evidence type="ECO:0000256" key="5">
    <source>
        <dbReference type="ARBA" id="ARBA00022023"/>
    </source>
</evidence>
<accession>A0A1I7DAN7</accession>
<evidence type="ECO:0000256" key="13">
    <source>
        <dbReference type="ARBA" id="ARBA00023295"/>
    </source>
</evidence>
<dbReference type="GO" id="GO:0035485">
    <property type="term" value="F:adenine/guanine mispair binding"/>
    <property type="evidence" value="ECO:0007669"/>
    <property type="project" value="TreeGrafter"/>
</dbReference>
<evidence type="ECO:0000256" key="7">
    <source>
        <dbReference type="ARBA" id="ARBA00022723"/>
    </source>
</evidence>
<dbReference type="GO" id="GO:0032357">
    <property type="term" value="F:oxidized purine DNA binding"/>
    <property type="evidence" value="ECO:0007669"/>
    <property type="project" value="TreeGrafter"/>
</dbReference>
<evidence type="ECO:0000256" key="1">
    <source>
        <dbReference type="ARBA" id="ARBA00000843"/>
    </source>
</evidence>
<comment type="similarity">
    <text evidence="3 14">Belongs to the Nth/MutY family.</text>
</comment>
<dbReference type="InterPro" id="IPR004035">
    <property type="entry name" value="Endouclease-III_FeS-bd_BS"/>
</dbReference>
<dbReference type="AlphaFoldDB" id="A0A1I7DAN7"/>
<dbReference type="GO" id="GO:0006284">
    <property type="term" value="P:base-excision repair"/>
    <property type="evidence" value="ECO:0007669"/>
    <property type="project" value="UniProtKB-UniRule"/>
</dbReference>
<comment type="cofactor">
    <cofactor evidence="14">
        <name>[4Fe-4S] cluster</name>
        <dbReference type="ChEBI" id="CHEBI:49883"/>
    </cofactor>
    <text evidence="14">Binds 1 [4Fe-4S] cluster.</text>
</comment>
<keyword evidence="8 14" id="KW-0227">DNA damage</keyword>
<dbReference type="InterPro" id="IPR005760">
    <property type="entry name" value="A/G_AdeGlyc_MutY"/>
</dbReference>
<dbReference type="EC" id="3.2.2.31" evidence="4 14"/>
<evidence type="ECO:0000313" key="17">
    <source>
        <dbReference type="Proteomes" id="UP000199673"/>
    </source>
</evidence>
<dbReference type="InterPro" id="IPR003265">
    <property type="entry name" value="HhH-GPD_domain"/>
</dbReference>
<dbReference type="CDD" id="cd03431">
    <property type="entry name" value="NUDIX_DNA_Glycosylase_C-MutY"/>
    <property type="match status" value="1"/>
</dbReference>
<feature type="domain" description="HhH-GPD" evidence="15">
    <location>
        <begin position="43"/>
        <end position="194"/>
    </location>
</feature>
<dbReference type="FunFam" id="1.10.340.30:FF:000002">
    <property type="entry name" value="Adenine DNA glycosylase"/>
    <property type="match status" value="1"/>
</dbReference>
<evidence type="ECO:0000256" key="12">
    <source>
        <dbReference type="ARBA" id="ARBA00023204"/>
    </source>
</evidence>
<dbReference type="GO" id="GO:0006298">
    <property type="term" value="P:mismatch repair"/>
    <property type="evidence" value="ECO:0007669"/>
    <property type="project" value="TreeGrafter"/>
</dbReference>
<evidence type="ECO:0000259" key="15">
    <source>
        <dbReference type="SMART" id="SM00478"/>
    </source>
</evidence>
<dbReference type="InterPro" id="IPR044298">
    <property type="entry name" value="MIG/MutY"/>
</dbReference>
<dbReference type="InterPro" id="IPR015797">
    <property type="entry name" value="NUDIX_hydrolase-like_dom_sf"/>
</dbReference>
<keyword evidence="9" id="KW-0378">Hydrolase</keyword>
<dbReference type="InterPro" id="IPR011257">
    <property type="entry name" value="DNA_glycosylase"/>
</dbReference>
<evidence type="ECO:0000256" key="11">
    <source>
        <dbReference type="ARBA" id="ARBA00023014"/>
    </source>
</evidence>
<evidence type="ECO:0000256" key="8">
    <source>
        <dbReference type="ARBA" id="ARBA00022763"/>
    </source>
</evidence>
<protein>
    <recommendedName>
        <fullName evidence="5 14">Adenine DNA glycosylase</fullName>
        <ecNumber evidence="4 14">3.2.2.31</ecNumber>
    </recommendedName>
</protein>
<organism evidence="16 17">
    <name type="scientific">Algoriphagus locisalis</name>
    <dbReference type="NCBI Taxonomy" id="305507"/>
    <lineage>
        <taxon>Bacteria</taxon>
        <taxon>Pseudomonadati</taxon>
        <taxon>Bacteroidota</taxon>
        <taxon>Cytophagia</taxon>
        <taxon>Cytophagales</taxon>
        <taxon>Cyclobacteriaceae</taxon>
        <taxon>Algoriphagus</taxon>
    </lineage>
</organism>
<evidence type="ECO:0000313" key="16">
    <source>
        <dbReference type="EMBL" id="SFU08696.1"/>
    </source>
</evidence>
<dbReference type="SUPFAM" id="SSF55811">
    <property type="entry name" value="Nudix"/>
    <property type="match status" value="1"/>
</dbReference>
<keyword evidence="6" id="KW-0004">4Fe-4S</keyword>
<dbReference type="SUPFAM" id="SSF48150">
    <property type="entry name" value="DNA-glycosylase"/>
    <property type="match status" value="1"/>
</dbReference>
<dbReference type="GO" id="GO:0051539">
    <property type="term" value="F:4 iron, 4 sulfur cluster binding"/>
    <property type="evidence" value="ECO:0007669"/>
    <property type="project" value="UniProtKB-UniRule"/>
</dbReference>
<reference evidence="17" key="1">
    <citation type="submission" date="2016-10" db="EMBL/GenBank/DDBJ databases">
        <authorList>
            <person name="Varghese N."/>
            <person name="Submissions S."/>
        </authorList>
    </citation>
    <scope>NUCLEOTIDE SEQUENCE [LARGE SCALE GENOMIC DNA]</scope>
    <source>
        <strain evidence="17">DSM 23445</strain>
    </source>
</reference>
<dbReference type="EMBL" id="FPBF01000006">
    <property type="protein sequence ID" value="SFU08696.1"/>
    <property type="molecule type" value="Genomic_DNA"/>
</dbReference>
<comment type="catalytic activity">
    <reaction evidence="1 14">
        <text>Hydrolyzes free adenine bases from 7,8-dihydro-8-oxoguanine:adenine mismatched double-stranded DNA, leaving an apurinic site.</text>
        <dbReference type="EC" id="3.2.2.31"/>
    </reaction>
</comment>
<sequence>MPHKTTEYQAFSHQILTWYQENPRELPWRGTHDPYKIWLSEIILQQTRVAQGLPYYYAFVETYPTVKDLALAPEEEVLRLWQGLGYYSRARNLHACAKSIWFDMDGVFPKTYDELLKLKGVGSYTAAAIASFAYGEVKAVVDGNVFRVLSRYFGIETDIASSKAKKEFEALANQVIPKDQPGEFNQAMMDFGARLCTPKSPGCETCPLKSSCFALLYNMVADLPLKINKVKIKERHFHYYVIKCGEKWVWKKRTSGDIWEGLFDFPQEESTNDIKKRTIEIPSSSKEQIHPFPKKYRHILSHQRLNAVFSEVEIEKENLVELEAWCENEGFMLVAEDKIEYLAKPKLIVNFLNDQGI</sequence>
<keyword evidence="17" id="KW-1185">Reference proteome</keyword>
<keyword evidence="12" id="KW-0234">DNA repair</keyword>
<dbReference type="STRING" id="305507.SAMN04489724_3835"/>
<dbReference type="Proteomes" id="UP000199673">
    <property type="component" value="Unassembled WGS sequence"/>
</dbReference>
<dbReference type="GO" id="GO:0000701">
    <property type="term" value="F:purine-specific mismatch base pair DNA N-glycosylase activity"/>
    <property type="evidence" value="ECO:0007669"/>
    <property type="project" value="UniProtKB-EC"/>
</dbReference>
<name>A0A1I7DAN7_9BACT</name>
<dbReference type="CDD" id="cd00056">
    <property type="entry name" value="ENDO3c"/>
    <property type="match status" value="1"/>
</dbReference>
<evidence type="ECO:0000256" key="10">
    <source>
        <dbReference type="ARBA" id="ARBA00023004"/>
    </source>
</evidence>